<reference evidence="2" key="1">
    <citation type="submission" date="2020-08" db="EMBL/GenBank/DDBJ databases">
        <title>Novel species isolated from subtropical streams in China.</title>
        <authorList>
            <person name="Lu H."/>
        </authorList>
    </citation>
    <scope>NUCLEOTIDE SEQUENCE</scope>
    <source>
        <strain evidence="2">KACC 12607</strain>
    </source>
</reference>
<dbReference type="SMART" id="SM00987">
    <property type="entry name" value="UreE_C"/>
    <property type="match status" value="1"/>
</dbReference>
<evidence type="ECO:0000259" key="1">
    <source>
        <dbReference type="SMART" id="SM00986"/>
    </source>
</evidence>
<dbReference type="PANTHER" id="PTHR42160:SF1">
    <property type="entry name" value="URACIL-DNA GLYCOSYLASE SUPERFAMILY PROTEIN"/>
    <property type="match status" value="1"/>
</dbReference>
<dbReference type="CDD" id="cd10033">
    <property type="entry name" value="UDG_like"/>
    <property type="match status" value="1"/>
</dbReference>
<evidence type="ECO:0000313" key="3">
    <source>
        <dbReference type="Proteomes" id="UP000634011"/>
    </source>
</evidence>
<dbReference type="InterPro" id="IPR005122">
    <property type="entry name" value="Uracil-DNA_glycosylase-like"/>
</dbReference>
<sequence length="224" mass="25443">MATIPLTPLDSLLKEVRSCTLCKEHLPCVPRPVLQAHQDAKILIAGQAPGNKVQRTGIPFDDASGERLREWMGIDKEIFYDAKRIAILPMGFCFPGTGKSGDLPPRKECAPQWREQVLALLPKIELTLVIGQYAMAWHLQDDSKTNVTQQVLDWKKNWPHLLPLPHPSPRNNIWLKQNPWFSEQVLPVLKEQVAQILKTSSSASFIRAKSEREQRSSSHNIFKQ</sequence>
<dbReference type="Gene3D" id="3.40.470.10">
    <property type="entry name" value="Uracil-DNA glycosylase-like domain"/>
    <property type="match status" value="1"/>
</dbReference>
<comment type="caution">
    <text evidence="2">The sequence shown here is derived from an EMBL/GenBank/DDBJ whole genome shotgun (WGS) entry which is preliminary data.</text>
</comment>
<gene>
    <name evidence="2" type="ORF">H8K32_13205</name>
</gene>
<accession>A0A923HQX7</accession>
<feature type="domain" description="Uracil-DNA glycosylase-like" evidence="1">
    <location>
        <begin position="33"/>
        <end position="190"/>
    </location>
</feature>
<dbReference type="EMBL" id="JACOFV010000012">
    <property type="protein sequence ID" value="MBC3863063.1"/>
    <property type="molecule type" value="Genomic_DNA"/>
</dbReference>
<protein>
    <submittedName>
        <fullName evidence="2">Uracil-DNA glycosylase family protein</fullName>
    </submittedName>
</protein>
<organism evidence="2 3">
    <name type="scientific">Undibacterium jejuense</name>
    <dbReference type="NCBI Taxonomy" id="1344949"/>
    <lineage>
        <taxon>Bacteria</taxon>
        <taxon>Pseudomonadati</taxon>
        <taxon>Pseudomonadota</taxon>
        <taxon>Betaproteobacteria</taxon>
        <taxon>Burkholderiales</taxon>
        <taxon>Oxalobacteraceae</taxon>
        <taxon>Undibacterium</taxon>
    </lineage>
</organism>
<dbReference type="InterPro" id="IPR047124">
    <property type="entry name" value="HI_0220.2"/>
</dbReference>
<dbReference type="InterPro" id="IPR036895">
    <property type="entry name" value="Uracil-DNA_glycosylase-like_sf"/>
</dbReference>
<dbReference type="SMART" id="SM00986">
    <property type="entry name" value="UDG"/>
    <property type="match status" value="1"/>
</dbReference>
<dbReference type="PANTHER" id="PTHR42160">
    <property type="entry name" value="URACIL-DNA GLYCOSYLASE SUPERFAMILY PROTEIN"/>
    <property type="match status" value="1"/>
</dbReference>
<proteinExistence type="predicted"/>
<name>A0A923HQX7_9BURK</name>
<dbReference type="RefSeq" id="WP_186913015.1">
    <property type="nucleotide sequence ID" value="NZ_JACOFV010000012.1"/>
</dbReference>
<evidence type="ECO:0000313" key="2">
    <source>
        <dbReference type="EMBL" id="MBC3863063.1"/>
    </source>
</evidence>
<dbReference type="AlphaFoldDB" id="A0A923HQX7"/>
<dbReference type="Proteomes" id="UP000634011">
    <property type="component" value="Unassembled WGS sequence"/>
</dbReference>
<dbReference type="Pfam" id="PF03167">
    <property type="entry name" value="UDG"/>
    <property type="match status" value="1"/>
</dbReference>
<keyword evidence="3" id="KW-1185">Reference proteome</keyword>
<dbReference type="SUPFAM" id="SSF52141">
    <property type="entry name" value="Uracil-DNA glycosylase-like"/>
    <property type="match status" value="1"/>
</dbReference>